<gene>
    <name evidence="1" type="ORF">MCOR_277</name>
</gene>
<evidence type="ECO:0000313" key="2">
    <source>
        <dbReference type="Proteomes" id="UP000507470"/>
    </source>
</evidence>
<organism evidence="1 2">
    <name type="scientific">Mytilus coruscus</name>
    <name type="common">Sea mussel</name>
    <dbReference type="NCBI Taxonomy" id="42192"/>
    <lineage>
        <taxon>Eukaryota</taxon>
        <taxon>Metazoa</taxon>
        <taxon>Spiralia</taxon>
        <taxon>Lophotrochozoa</taxon>
        <taxon>Mollusca</taxon>
        <taxon>Bivalvia</taxon>
        <taxon>Autobranchia</taxon>
        <taxon>Pteriomorphia</taxon>
        <taxon>Mytilida</taxon>
        <taxon>Mytiloidea</taxon>
        <taxon>Mytilidae</taxon>
        <taxon>Mytilinae</taxon>
        <taxon>Mytilus</taxon>
    </lineage>
</organism>
<evidence type="ECO:0000313" key="1">
    <source>
        <dbReference type="EMBL" id="CAC5355705.1"/>
    </source>
</evidence>
<accession>A0A6J7ZRK7</accession>
<proteinExistence type="predicted"/>
<keyword evidence="2" id="KW-1185">Reference proteome</keyword>
<dbReference type="AlphaFoldDB" id="A0A6J7ZRK7"/>
<dbReference type="OrthoDB" id="6100670at2759"/>
<dbReference type="Proteomes" id="UP000507470">
    <property type="component" value="Unassembled WGS sequence"/>
</dbReference>
<sequence>MPFKKCITQMFQVLIYAYLYKSYEIQCPHPSQWKLKANTVCNATSQYHCLLDEYSVMYTEFCRQNPDFEIPGYKMVILGGLNGKLCASNRYQPFFFWTNRSSQCTFLKSLCREEGQMISTEKSTSKDATCRCDYTRGYSFVLQPTHITYCVPSEEDCSCYIKPCPAGYILNTGYQCIEGSPSNNECTTSDPSMPSKVLIGNHPTSNKYINCNGGPKCQYRKSKWSHKRKNNNCLNSTNCFR</sequence>
<reference evidence="1 2" key="1">
    <citation type="submission" date="2020-06" db="EMBL/GenBank/DDBJ databases">
        <authorList>
            <person name="Li R."/>
            <person name="Bekaert M."/>
        </authorList>
    </citation>
    <scope>NUCLEOTIDE SEQUENCE [LARGE SCALE GENOMIC DNA]</scope>
    <source>
        <strain evidence="2">wild</strain>
    </source>
</reference>
<dbReference type="EMBL" id="CACVKT020000081">
    <property type="protein sequence ID" value="CAC5355705.1"/>
    <property type="molecule type" value="Genomic_DNA"/>
</dbReference>
<name>A0A6J7ZRK7_MYTCO</name>
<protein>
    <submittedName>
        <fullName evidence="1">Uncharacterized protein</fullName>
    </submittedName>
</protein>